<dbReference type="InterPro" id="IPR010100">
    <property type="entry name" value="TonB-dep_Cu_rcpt"/>
</dbReference>
<feature type="signal peptide" evidence="10">
    <location>
        <begin position="1"/>
        <end position="30"/>
    </location>
</feature>
<evidence type="ECO:0000256" key="7">
    <source>
        <dbReference type="ARBA" id="ARBA00023237"/>
    </source>
</evidence>
<dbReference type="GO" id="GO:0015344">
    <property type="term" value="F:siderophore uptake transmembrane transporter activity"/>
    <property type="evidence" value="ECO:0007669"/>
    <property type="project" value="TreeGrafter"/>
</dbReference>
<keyword evidence="13" id="KW-0675">Receptor</keyword>
<protein>
    <submittedName>
        <fullName evidence="13">Iron complex outermembrane receptor protein</fullName>
    </submittedName>
</protein>
<dbReference type="InterPro" id="IPR039426">
    <property type="entry name" value="TonB-dep_rcpt-like"/>
</dbReference>
<feature type="domain" description="TonB-dependent receptor plug" evidence="12">
    <location>
        <begin position="70"/>
        <end position="157"/>
    </location>
</feature>
<feature type="chain" id="PRO_5031512562" evidence="10">
    <location>
        <begin position="31"/>
        <end position="668"/>
    </location>
</feature>
<dbReference type="PANTHER" id="PTHR30069">
    <property type="entry name" value="TONB-DEPENDENT OUTER MEMBRANE RECEPTOR"/>
    <property type="match status" value="1"/>
</dbReference>
<dbReference type="InterPro" id="IPR036942">
    <property type="entry name" value="Beta-barrel_TonB_sf"/>
</dbReference>
<dbReference type="SUPFAM" id="SSF56935">
    <property type="entry name" value="Porins"/>
    <property type="match status" value="1"/>
</dbReference>
<evidence type="ECO:0000256" key="8">
    <source>
        <dbReference type="PROSITE-ProRule" id="PRU01360"/>
    </source>
</evidence>
<dbReference type="CDD" id="cd01347">
    <property type="entry name" value="ligand_gated_channel"/>
    <property type="match status" value="1"/>
</dbReference>
<dbReference type="GO" id="GO:0009279">
    <property type="term" value="C:cell outer membrane"/>
    <property type="evidence" value="ECO:0007669"/>
    <property type="project" value="UniProtKB-SubCell"/>
</dbReference>
<evidence type="ECO:0000256" key="6">
    <source>
        <dbReference type="ARBA" id="ARBA00023136"/>
    </source>
</evidence>
<evidence type="ECO:0000256" key="10">
    <source>
        <dbReference type="SAM" id="SignalP"/>
    </source>
</evidence>
<gene>
    <name evidence="13" type="ORF">FHS48_003024</name>
</gene>
<keyword evidence="5 9" id="KW-0798">TonB box</keyword>
<dbReference type="Proteomes" id="UP000544872">
    <property type="component" value="Unassembled WGS sequence"/>
</dbReference>
<keyword evidence="10" id="KW-0732">Signal</keyword>
<comment type="subcellular location">
    <subcellularLocation>
        <location evidence="1 8">Cell outer membrane</location>
        <topology evidence="1 8">Multi-pass membrane protein</topology>
    </subcellularLocation>
</comment>
<reference evidence="13 14" key="1">
    <citation type="submission" date="2020-08" db="EMBL/GenBank/DDBJ databases">
        <title>Genomic Encyclopedia of Type Strains, Phase IV (KMG-IV): sequencing the most valuable type-strain genomes for metagenomic binning, comparative biology and taxonomic classification.</title>
        <authorList>
            <person name="Goeker M."/>
        </authorList>
    </citation>
    <scope>NUCLEOTIDE SEQUENCE [LARGE SCALE GENOMIC DNA]</scope>
    <source>
        <strain evidence="13 14">DSM 11590</strain>
    </source>
</reference>
<evidence type="ECO:0000313" key="14">
    <source>
        <dbReference type="Proteomes" id="UP000544872"/>
    </source>
</evidence>
<accession>A0A7W9ZHI6</accession>
<name>A0A7W9ZHI6_NOVIT</name>
<dbReference type="InterPro" id="IPR012910">
    <property type="entry name" value="Plug_dom"/>
</dbReference>
<dbReference type="AlphaFoldDB" id="A0A7W9ZHI6"/>
<evidence type="ECO:0000256" key="9">
    <source>
        <dbReference type="RuleBase" id="RU003357"/>
    </source>
</evidence>
<dbReference type="InterPro" id="IPR037066">
    <property type="entry name" value="Plug_dom_sf"/>
</dbReference>
<comment type="similarity">
    <text evidence="8 9">Belongs to the TonB-dependent receptor family.</text>
</comment>
<dbReference type="GO" id="GO:0044718">
    <property type="term" value="P:siderophore transmembrane transport"/>
    <property type="evidence" value="ECO:0007669"/>
    <property type="project" value="TreeGrafter"/>
</dbReference>
<dbReference type="Gene3D" id="2.40.170.20">
    <property type="entry name" value="TonB-dependent receptor, beta-barrel domain"/>
    <property type="match status" value="1"/>
</dbReference>
<sequence>MSAFHVSRTVLLRGAAGCAVSLLALSTAFAQTTPSTPAEPELAPLVITAPELSEPMVLQLDPKAAQTPIPAADGGAYLKSVPGFTMIRKGGTGGEPVLRGQTGSRLNILLDDTPLLGGCAGRMDPPTTYAFPESYDSITVLKGPQSVVYGGGASAGTILFNRDTKRFDDWGMRGNASALIGGYGRNDQMLDATGGAKEGYIRAIGTHSKSDDYKDGAGRAVHSQYERTSGTALLGFTPNDDTTIELGVDVSQAEAAYADRMMDGTVFDRQDLKLDVTRRNVAPGVAQVKGQLYYNYVDHVMDRFSLRKFDAASMMAALSNPERTNQGFRLQGDFDPFAGTLLKVGFDYNQDIRTARGLSRAEYLAGVSYQSKARVTDMTFNSHSVYAELTQDLSATSRGIAGYRLTEVDVTDDDGVGTPTDSDTLHSALLRYEQDIDPGLPVTVYGALSHTQRAPDYWERSKNFALAKERTSQLDVGAVHDSGPWRVGLSGFASQTADYVLLSSTTGKNIDARTYGGEAEVAYRFLPSWRVETSLAYTYGENTTEDKPLAQIAPLEGSLGLRYDDGTFMGGVQMRAVSEQDRTDVGWGNIVGTDIGSSKGFATVGLSVGWRPLEAVTLTAGVDNLFDKTYAEYISKAGTASLAGDGYQQTTRVNEPGRTLWLRGQVRF</sequence>
<dbReference type="EMBL" id="JACIIX010000012">
    <property type="protein sequence ID" value="MBB6211583.1"/>
    <property type="molecule type" value="Genomic_DNA"/>
</dbReference>
<feature type="domain" description="TonB-dependent receptor-like beta-barrel" evidence="11">
    <location>
        <begin position="211"/>
        <end position="625"/>
    </location>
</feature>
<evidence type="ECO:0000313" key="13">
    <source>
        <dbReference type="EMBL" id="MBB6211583.1"/>
    </source>
</evidence>
<comment type="caution">
    <text evidence="13">The sequence shown here is derived from an EMBL/GenBank/DDBJ whole genome shotgun (WGS) entry which is preliminary data.</text>
</comment>
<keyword evidence="4 8" id="KW-0812">Transmembrane</keyword>
<dbReference type="NCBIfam" id="TIGR01778">
    <property type="entry name" value="TonB-copper"/>
    <property type="match status" value="1"/>
</dbReference>
<dbReference type="Pfam" id="PF07715">
    <property type="entry name" value="Plug"/>
    <property type="match status" value="1"/>
</dbReference>
<evidence type="ECO:0000256" key="3">
    <source>
        <dbReference type="ARBA" id="ARBA00022452"/>
    </source>
</evidence>
<keyword evidence="7 8" id="KW-0998">Cell outer membrane</keyword>
<keyword evidence="3 8" id="KW-1134">Transmembrane beta strand</keyword>
<dbReference type="Gene3D" id="2.170.130.10">
    <property type="entry name" value="TonB-dependent receptor, plug domain"/>
    <property type="match status" value="1"/>
</dbReference>
<dbReference type="Pfam" id="PF00593">
    <property type="entry name" value="TonB_dep_Rec_b-barrel"/>
    <property type="match status" value="1"/>
</dbReference>
<evidence type="ECO:0000256" key="4">
    <source>
        <dbReference type="ARBA" id="ARBA00022692"/>
    </source>
</evidence>
<keyword evidence="2 8" id="KW-0813">Transport</keyword>
<evidence type="ECO:0000256" key="2">
    <source>
        <dbReference type="ARBA" id="ARBA00022448"/>
    </source>
</evidence>
<evidence type="ECO:0000256" key="5">
    <source>
        <dbReference type="ARBA" id="ARBA00023077"/>
    </source>
</evidence>
<keyword evidence="6 8" id="KW-0472">Membrane</keyword>
<evidence type="ECO:0000256" key="1">
    <source>
        <dbReference type="ARBA" id="ARBA00004571"/>
    </source>
</evidence>
<dbReference type="InterPro" id="IPR000531">
    <property type="entry name" value="Beta-barrel_TonB"/>
</dbReference>
<dbReference type="RefSeq" id="WP_184264490.1">
    <property type="nucleotide sequence ID" value="NZ_JACIIX010000012.1"/>
</dbReference>
<keyword evidence="14" id="KW-1185">Reference proteome</keyword>
<dbReference type="PANTHER" id="PTHR30069:SF49">
    <property type="entry name" value="OUTER MEMBRANE PROTEIN C"/>
    <property type="match status" value="1"/>
</dbReference>
<evidence type="ECO:0000259" key="11">
    <source>
        <dbReference type="Pfam" id="PF00593"/>
    </source>
</evidence>
<evidence type="ECO:0000259" key="12">
    <source>
        <dbReference type="Pfam" id="PF07715"/>
    </source>
</evidence>
<organism evidence="13 14">
    <name type="scientific">Novispirillum itersonii</name>
    <name type="common">Aquaspirillum itersonii</name>
    <dbReference type="NCBI Taxonomy" id="189"/>
    <lineage>
        <taxon>Bacteria</taxon>
        <taxon>Pseudomonadati</taxon>
        <taxon>Pseudomonadota</taxon>
        <taxon>Alphaproteobacteria</taxon>
        <taxon>Rhodospirillales</taxon>
        <taxon>Novispirillaceae</taxon>
        <taxon>Novispirillum</taxon>
    </lineage>
</organism>
<proteinExistence type="inferred from homology"/>
<dbReference type="PROSITE" id="PS52016">
    <property type="entry name" value="TONB_DEPENDENT_REC_3"/>
    <property type="match status" value="1"/>
</dbReference>